<dbReference type="InterPro" id="IPR029069">
    <property type="entry name" value="HotDog_dom_sf"/>
</dbReference>
<proteinExistence type="inferred from homology"/>
<evidence type="ECO:0008006" key="4">
    <source>
        <dbReference type="Google" id="ProtNLM"/>
    </source>
</evidence>
<sequence length="163" mass="19172">MVTFTSLLEMDFNMHKSNSTYFTDMDISRTDLLTKNLYKFYRNYEDPSLPKLKWYQFIYSPLGSVGVTFKRELIAYRPYTVESRILGWTSKWLFVITVFKTGKTINAYGIAKYVFKQQRKTIPPEQIIAFEGLLTEEAKKQNELTQKYLSDSLELEDIIKLVG</sequence>
<dbReference type="EMBL" id="BTGC01000003">
    <property type="protein sequence ID" value="GMM50707.1"/>
    <property type="molecule type" value="Genomic_DNA"/>
</dbReference>
<gene>
    <name evidence="2" type="ORF">DASB73_016650</name>
</gene>
<dbReference type="Gene3D" id="3.10.129.10">
    <property type="entry name" value="Hotdog Thioesterase"/>
    <property type="match status" value="1"/>
</dbReference>
<dbReference type="PANTHER" id="PTHR12475">
    <property type="match status" value="1"/>
</dbReference>
<comment type="similarity">
    <text evidence="1">Belongs to the lcsJ thioesterase family.</text>
</comment>
<dbReference type="PANTHER" id="PTHR12475:SF4">
    <property type="entry name" value="PROTEIN THEM6"/>
    <property type="match status" value="1"/>
</dbReference>
<dbReference type="Proteomes" id="UP001362899">
    <property type="component" value="Unassembled WGS sequence"/>
</dbReference>
<name>A0AAV5RI71_STABA</name>
<accession>A0AAV5RI71</accession>
<evidence type="ECO:0000256" key="1">
    <source>
        <dbReference type="ARBA" id="ARBA00038476"/>
    </source>
</evidence>
<dbReference type="AlphaFoldDB" id="A0AAV5RI71"/>
<dbReference type="CDD" id="cd00586">
    <property type="entry name" value="4HBT"/>
    <property type="match status" value="1"/>
</dbReference>
<protein>
    <recommendedName>
        <fullName evidence="4">Thioesterase</fullName>
    </recommendedName>
</protein>
<dbReference type="SUPFAM" id="SSF54637">
    <property type="entry name" value="Thioesterase/thiol ester dehydrase-isomerase"/>
    <property type="match status" value="1"/>
</dbReference>
<keyword evidence="3" id="KW-1185">Reference proteome</keyword>
<evidence type="ECO:0000313" key="2">
    <source>
        <dbReference type="EMBL" id="GMM50707.1"/>
    </source>
</evidence>
<comment type="caution">
    <text evidence="2">The sequence shown here is derived from an EMBL/GenBank/DDBJ whole genome shotgun (WGS) entry which is preliminary data.</text>
</comment>
<evidence type="ECO:0000313" key="3">
    <source>
        <dbReference type="Proteomes" id="UP001362899"/>
    </source>
</evidence>
<dbReference type="InterPro" id="IPR051490">
    <property type="entry name" value="THEM6_lcsJ_thioesterase"/>
</dbReference>
<organism evidence="2 3">
    <name type="scientific">Starmerella bacillaris</name>
    <name type="common">Yeast</name>
    <name type="synonym">Candida zemplinina</name>
    <dbReference type="NCBI Taxonomy" id="1247836"/>
    <lineage>
        <taxon>Eukaryota</taxon>
        <taxon>Fungi</taxon>
        <taxon>Dikarya</taxon>
        <taxon>Ascomycota</taxon>
        <taxon>Saccharomycotina</taxon>
        <taxon>Dipodascomycetes</taxon>
        <taxon>Dipodascales</taxon>
        <taxon>Trichomonascaceae</taxon>
        <taxon>Starmerella</taxon>
    </lineage>
</organism>
<reference evidence="2 3" key="1">
    <citation type="journal article" date="2023" name="Elife">
        <title>Identification of key yeast species and microbe-microbe interactions impacting larval growth of Drosophila in the wild.</title>
        <authorList>
            <person name="Mure A."/>
            <person name="Sugiura Y."/>
            <person name="Maeda R."/>
            <person name="Honda K."/>
            <person name="Sakurai N."/>
            <person name="Takahashi Y."/>
            <person name="Watada M."/>
            <person name="Katoh T."/>
            <person name="Gotoh A."/>
            <person name="Gotoh Y."/>
            <person name="Taniguchi I."/>
            <person name="Nakamura K."/>
            <person name="Hayashi T."/>
            <person name="Katayama T."/>
            <person name="Uemura T."/>
            <person name="Hattori Y."/>
        </authorList>
    </citation>
    <scope>NUCLEOTIDE SEQUENCE [LARGE SCALE GENOMIC DNA]</scope>
    <source>
        <strain evidence="2 3">SB-73</strain>
    </source>
</reference>